<feature type="transmembrane region" description="Helical" evidence="1">
    <location>
        <begin position="569"/>
        <end position="595"/>
    </location>
</feature>
<evidence type="ECO:0000313" key="4">
    <source>
        <dbReference type="Proteomes" id="UP000663828"/>
    </source>
</evidence>
<keyword evidence="1" id="KW-1133">Transmembrane helix</keyword>
<dbReference type="Proteomes" id="UP000663828">
    <property type="component" value="Unassembled WGS sequence"/>
</dbReference>
<feature type="transmembrane region" description="Helical" evidence="1">
    <location>
        <begin position="986"/>
        <end position="1012"/>
    </location>
</feature>
<feature type="transmembrane region" description="Helical" evidence="1">
    <location>
        <begin position="133"/>
        <end position="152"/>
    </location>
</feature>
<dbReference type="Proteomes" id="UP000663852">
    <property type="component" value="Unassembled WGS sequence"/>
</dbReference>
<evidence type="ECO:0000313" key="3">
    <source>
        <dbReference type="EMBL" id="CAF1405837.1"/>
    </source>
</evidence>
<dbReference type="EMBL" id="CAJNOJ010000336">
    <property type="protein sequence ID" value="CAF1405837.1"/>
    <property type="molecule type" value="Genomic_DNA"/>
</dbReference>
<proteinExistence type="predicted"/>
<dbReference type="EMBL" id="CAJNOR010001245">
    <property type="protein sequence ID" value="CAF1105689.1"/>
    <property type="molecule type" value="Genomic_DNA"/>
</dbReference>
<name>A0A815LGS1_ADIRI</name>
<evidence type="ECO:0000313" key="5">
    <source>
        <dbReference type="Proteomes" id="UP000663852"/>
    </source>
</evidence>
<reference evidence="3" key="1">
    <citation type="submission" date="2021-02" db="EMBL/GenBank/DDBJ databases">
        <authorList>
            <person name="Nowell W R."/>
        </authorList>
    </citation>
    <scope>NUCLEOTIDE SEQUENCE</scope>
</reference>
<gene>
    <name evidence="3" type="ORF">EDS130_LOCUS36351</name>
    <name evidence="2" type="ORF">XAT740_LOCUS18595</name>
</gene>
<keyword evidence="1" id="KW-0812">Transmembrane</keyword>
<feature type="transmembrane region" description="Helical" evidence="1">
    <location>
        <begin position="5"/>
        <end position="23"/>
    </location>
</feature>
<feature type="transmembrane region" description="Helical" evidence="1">
    <location>
        <begin position="1391"/>
        <end position="1417"/>
    </location>
</feature>
<feature type="transmembrane region" description="Helical" evidence="1">
    <location>
        <begin position="1067"/>
        <end position="1085"/>
    </location>
</feature>
<organism evidence="3 5">
    <name type="scientific">Adineta ricciae</name>
    <name type="common">Rotifer</name>
    <dbReference type="NCBI Taxonomy" id="249248"/>
    <lineage>
        <taxon>Eukaryota</taxon>
        <taxon>Metazoa</taxon>
        <taxon>Spiralia</taxon>
        <taxon>Gnathifera</taxon>
        <taxon>Rotifera</taxon>
        <taxon>Eurotatoria</taxon>
        <taxon>Bdelloidea</taxon>
        <taxon>Adinetida</taxon>
        <taxon>Adinetidae</taxon>
        <taxon>Adineta</taxon>
    </lineage>
</organism>
<keyword evidence="4" id="KW-1185">Reference proteome</keyword>
<feature type="transmembrane region" description="Helical" evidence="1">
    <location>
        <begin position="653"/>
        <end position="671"/>
    </location>
</feature>
<evidence type="ECO:0000256" key="1">
    <source>
        <dbReference type="SAM" id="Phobius"/>
    </source>
</evidence>
<comment type="caution">
    <text evidence="3">The sequence shown here is derived from an EMBL/GenBank/DDBJ whole genome shotgun (WGS) entry which is preliminary data.</text>
</comment>
<evidence type="ECO:0000313" key="2">
    <source>
        <dbReference type="EMBL" id="CAF1105689.1"/>
    </source>
</evidence>
<sequence length="1443" mass="167655">MSQYFLMISLIIFYLTMNVYVAGENWLGNYKWTSRCSKDECCCFVNELTITQVKDDPKRLSIVTSRAGPICPAKTYENVIDVPEGSFMDQIKPRTLIWVINQNSTAITAVDYQFMECNSEAIRITNLSNKNNMHTLCWIFMAHFIVLIKWFYNRIDNRLKPYYPTDTVGKMAKFYVQWVVERLLKLNLFEKQTEDEHSKRHQIISTRVYIIVLPLLLLILTLFISIQSDLNTIRIKSPKENDYKALQLKYQTGLQCPCKQISNTYDRFVTIIPQYHEICSSDFVSQKWIDYLFYENTSYFFQLDFRHDASARFQILRTLCQQAQQSVSDHLSEYYSFELITNEVLPTDTFHIQMDSFVQLFQETTPSPFQNLLQIIRQSTISNGVLSAIDASFAYAFHPSGPTTFYLDNYHYYEVDSQQKNFDCYCDNVTVCELPEGIYGDLIQYNYPGSNWIGDPDVNANTAAINATFFVDGSVVSCKPIESLMRSTIECLYDQVCLNRIGKYINYTSVSIDSFHILNQSNAVRNQTIETLTSNLFLENWIINKSYSNYFDSCRPLFCQYKIDQKQSFVQILTTVISLYGGLRVALALIIPIIIKFIMRRRSTEHQASNVSRLVRLHTVCRSMVKHLTKMNIFTDYSTDEHVQKNGRLSTKLYFVISTICLFVFAIRLSVEKQTHTKFIYNPTKHQFESLQNQSNSNFECPCLHISVKYGDFIQFNQTYHQICSSVFASTLWYDADNLWNTSDSCYYPSFPNLASFYFSLILTFCQSANETISNSLTQFYASEYITSNIIQEDQFNNEITSISESFQIQLQNSFRQQWSLLQSVLSNNQIFTVRKTNFLLTGKLINDTVIPQLYLKNHSNCTCATNSICYETVQFCIGNQQYFINGLRLGCYLVESLFLSTTECFYDQTCIDTIKSYITKSAPIYSKLNVLNKSLPSRYKTDESIETIIKNLFIEKWNELYSYEMYFNQCQPSYCSYTISQSPTFIYVLARLIGVYGGLTLFLKISIPNIIDLVKQKRRQHTATSIWSRICVNMISIKRRLIHLNLFRDHSTDDEKIRKQILATRFYSIIFIIILFLLVLYSSFTSRSITVNISLLNFDHYEHLQKQYSDSLTCPCSRISIAYNIFVNLNITYHEVCSSDFVSQRWFDYLFDSSRINDRDFRATASAQFQSLDSLCKTTQEAVSAGLTQFYSNKLISGDLIPNQTFQNRIDSLITILQKSTSQSFKQTLNMTHEIIHGNFYMSGYQTNWKFTILERANFSPIYTNPITYKSCSCGTSSSCSQPVTIDSSTIQGLLMGCYPMQTVLQSSLQCFYNQTCLQVILSYFQKSFDYNVSFQILSPNSVYGTDEKVEQMVDRLFIDQWTINRSYENYYDQCGATLCTYSYIEHFNIFYVITTVLGVYSGLTIVLRLLVPYLIHIGFRLLSKRRIHAVGTFHTYIQETN</sequence>
<dbReference type="OrthoDB" id="10002632at2759"/>
<accession>A0A815LGS1</accession>
<keyword evidence="1" id="KW-0472">Membrane</keyword>
<protein>
    <submittedName>
        <fullName evidence="3">Uncharacterized protein</fullName>
    </submittedName>
</protein>
<feature type="transmembrane region" description="Helical" evidence="1">
    <location>
        <begin position="208"/>
        <end position="226"/>
    </location>
</feature>